<dbReference type="PANTHER" id="PTHR42208:SF1">
    <property type="entry name" value="HEAVY METAL TRANSPORTER"/>
    <property type="match status" value="1"/>
</dbReference>
<feature type="transmembrane region" description="Helical" evidence="1">
    <location>
        <begin position="123"/>
        <end position="149"/>
    </location>
</feature>
<evidence type="ECO:0000313" key="5">
    <source>
        <dbReference type="Proteomes" id="UP000178750"/>
    </source>
</evidence>
<dbReference type="InterPro" id="IPR008972">
    <property type="entry name" value="Cupredoxin"/>
</dbReference>
<dbReference type="Proteomes" id="UP000178750">
    <property type="component" value="Unassembled WGS sequence"/>
</dbReference>
<evidence type="ECO:0000259" key="3">
    <source>
        <dbReference type="Pfam" id="PF13473"/>
    </source>
</evidence>
<feature type="transmembrane region" description="Helical" evidence="1">
    <location>
        <begin position="155"/>
        <end position="178"/>
    </location>
</feature>
<feature type="transmembrane region" description="Helical" evidence="1">
    <location>
        <begin position="190"/>
        <end position="210"/>
    </location>
</feature>
<comment type="caution">
    <text evidence="4">The sequence shown here is derived from an EMBL/GenBank/DDBJ whole genome shotgun (WGS) entry which is preliminary data.</text>
</comment>
<reference evidence="4 5" key="1">
    <citation type="journal article" date="2016" name="Nat. Commun.">
        <title>Thousands of microbial genomes shed light on interconnected biogeochemical processes in an aquifer system.</title>
        <authorList>
            <person name="Anantharaman K."/>
            <person name="Brown C.T."/>
            <person name="Hug L.A."/>
            <person name="Sharon I."/>
            <person name="Castelle C.J."/>
            <person name="Probst A.J."/>
            <person name="Thomas B.C."/>
            <person name="Singh A."/>
            <person name="Wilkins M.J."/>
            <person name="Karaoz U."/>
            <person name="Brodie E.L."/>
            <person name="Williams K.H."/>
            <person name="Hubbard S.S."/>
            <person name="Banfield J.F."/>
        </authorList>
    </citation>
    <scope>NUCLEOTIDE SEQUENCE [LARGE SCALE GENOMIC DNA]</scope>
</reference>
<name>A0A1F7Y3W4_9BACT</name>
<dbReference type="Gene3D" id="2.60.40.420">
    <property type="entry name" value="Cupredoxins - blue copper proteins"/>
    <property type="match status" value="1"/>
</dbReference>
<keyword evidence="1" id="KW-1133">Transmembrane helix</keyword>
<feature type="domain" description="Urease accessory protein UreH-like transmembrane" evidence="2">
    <location>
        <begin position="7"/>
        <end position="200"/>
    </location>
</feature>
<sequence>MNQVWLAFITGLTTGGISCFAVQGGLLASSLTNQKERQKFLIITFLTSKLVAYLLLGVALGILGSSLVISPKLQGLMQILAGIFMLATVGKLLDLHPVFRRFVITPPKQIFRILRKTSISESAFAPAFLGFLTVLIPCGITQSMMLLSVASGSPFYGSLILGAFVLGTSPVFFGLGLASSQILQRKSLKYVASAAILILALISINTGQVLRGSAHTFQNYWSAITEDVNNQTSPSEVAGVNAQGSQDVEIKVSNFGYQSNVKVLKAGVLVNLKLVTQNTQGCSRNFSIPDLNISKVLPATGEEILEFTPTKKGRLTYTCSMGMYTGYFEVI</sequence>
<evidence type="ECO:0000313" key="4">
    <source>
        <dbReference type="EMBL" id="OGM21870.1"/>
    </source>
</evidence>
<feature type="domain" description="EfeO-type cupredoxin-like" evidence="3">
    <location>
        <begin position="242"/>
        <end position="326"/>
    </location>
</feature>
<keyword evidence="1" id="KW-0812">Transmembrane</keyword>
<feature type="transmembrane region" description="Helical" evidence="1">
    <location>
        <begin position="6"/>
        <end position="28"/>
    </location>
</feature>
<accession>A0A1F7Y3W4</accession>
<dbReference type="Pfam" id="PF13386">
    <property type="entry name" value="DsbD_2"/>
    <property type="match status" value="1"/>
</dbReference>
<evidence type="ECO:0000259" key="2">
    <source>
        <dbReference type="Pfam" id="PF13386"/>
    </source>
</evidence>
<evidence type="ECO:0000256" key="1">
    <source>
        <dbReference type="SAM" id="Phobius"/>
    </source>
</evidence>
<gene>
    <name evidence="4" type="ORF">A2863_00970</name>
</gene>
<keyword evidence="1" id="KW-0472">Membrane</keyword>
<evidence type="ECO:0008006" key="6">
    <source>
        <dbReference type="Google" id="ProtNLM"/>
    </source>
</evidence>
<dbReference type="InterPro" id="IPR039447">
    <property type="entry name" value="UreH-like_TM_dom"/>
</dbReference>
<dbReference type="AlphaFoldDB" id="A0A1F7Y3W4"/>
<dbReference type="InterPro" id="IPR028096">
    <property type="entry name" value="EfeO_Cupredoxin"/>
</dbReference>
<feature type="transmembrane region" description="Helical" evidence="1">
    <location>
        <begin position="40"/>
        <end position="63"/>
    </location>
</feature>
<proteinExistence type="predicted"/>
<dbReference type="PANTHER" id="PTHR42208">
    <property type="entry name" value="HEAVY METAL TRANSPORTER-RELATED"/>
    <property type="match status" value="1"/>
</dbReference>
<dbReference type="SUPFAM" id="SSF49503">
    <property type="entry name" value="Cupredoxins"/>
    <property type="match status" value="1"/>
</dbReference>
<dbReference type="EMBL" id="MGGF01000022">
    <property type="protein sequence ID" value="OGM21870.1"/>
    <property type="molecule type" value="Genomic_DNA"/>
</dbReference>
<protein>
    <recommendedName>
        <fullName evidence="6">Urease accessory protein UreH-like transmembrane domain-containing protein</fullName>
    </recommendedName>
</protein>
<feature type="transmembrane region" description="Helical" evidence="1">
    <location>
        <begin position="75"/>
        <end position="93"/>
    </location>
</feature>
<dbReference type="Pfam" id="PF13473">
    <property type="entry name" value="Cupredoxin_1"/>
    <property type="match status" value="1"/>
</dbReference>
<organism evidence="4 5">
    <name type="scientific">Candidatus Woesebacteria bacterium RIFCSPHIGHO2_01_FULL_38_9b</name>
    <dbReference type="NCBI Taxonomy" id="1802493"/>
    <lineage>
        <taxon>Bacteria</taxon>
        <taxon>Candidatus Woeseibacteriota</taxon>
    </lineage>
</organism>